<evidence type="ECO:0000313" key="2">
    <source>
        <dbReference type="EMBL" id="SEU33363.1"/>
    </source>
</evidence>
<evidence type="ECO:0000313" key="3">
    <source>
        <dbReference type="Proteomes" id="UP000183760"/>
    </source>
</evidence>
<keyword evidence="3" id="KW-1185">Reference proteome</keyword>
<organism evidence="1 4">
    <name type="scientific">Myxococcus fulvus</name>
    <dbReference type="NCBI Taxonomy" id="33"/>
    <lineage>
        <taxon>Bacteria</taxon>
        <taxon>Pseudomonadati</taxon>
        <taxon>Myxococcota</taxon>
        <taxon>Myxococcia</taxon>
        <taxon>Myxococcales</taxon>
        <taxon>Cystobacterineae</taxon>
        <taxon>Myxococcaceae</taxon>
        <taxon>Myxococcus</taxon>
    </lineage>
</organism>
<comment type="caution">
    <text evidence="1">The sequence shown here is derived from an EMBL/GenBank/DDBJ whole genome shotgun (WGS) entry which is preliminary data.</text>
</comment>
<name>A0A511T637_MYXFU</name>
<protein>
    <submittedName>
        <fullName evidence="1">Uncharacterized protein</fullName>
    </submittedName>
</protein>
<sequence>MHDPLRDEVLGLLAPHLDITHGATFEVLPKRGGILDAFPDLERRRQTLSHMGLTEAKQAGIVMYGDASFSIDVYGMERLPSFAHFVASVIVHRTQGTRLLRGLELNAFVPEKGWKTLFGTFAKGVNANNIFSGKRLGPPSRACTVLSTGNEQLYALECPGTYATLFLQTS</sequence>
<accession>A0A511T637</accession>
<evidence type="ECO:0000313" key="1">
    <source>
        <dbReference type="EMBL" id="GEN09625.1"/>
    </source>
</evidence>
<evidence type="ECO:0000313" key="4">
    <source>
        <dbReference type="Proteomes" id="UP000321514"/>
    </source>
</evidence>
<dbReference type="Proteomes" id="UP000183760">
    <property type="component" value="Unassembled WGS sequence"/>
</dbReference>
<reference evidence="1 4" key="2">
    <citation type="submission" date="2019-07" db="EMBL/GenBank/DDBJ databases">
        <title>Whole genome shotgun sequence of Myxococcus fulvus NBRC 100333.</title>
        <authorList>
            <person name="Hosoyama A."/>
            <person name="Uohara A."/>
            <person name="Ohji S."/>
            <person name="Ichikawa N."/>
        </authorList>
    </citation>
    <scope>NUCLEOTIDE SEQUENCE [LARGE SCALE GENOMIC DNA]</scope>
    <source>
        <strain evidence="1 4">NBRC 100333</strain>
    </source>
</reference>
<dbReference type="RefSeq" id="WP_074957558.1">
    <property type="nucleotide sequence ID" value="NZ_BJXR01000034.1"/>
</dbReference>
<reference evidence="2 3" key="1">
    <citation type="submission" date="2016-10" db="EMBL/GenBank/DDBJ databases">
        <authorList>
            <person name="Varghese N."/>
            <person name="Submissions S."/>
        </authorList>
    </citation>
    <scope>NUCLEOTIDE SEQUENCE [LARGE SCALE GENOMIC DNA]</scope>
    <source>
        <strain evidence="2 3">DSM 16525</strain>
    </source>
</reference>
<dbReference type="AlphaFoldDB" id="A0A511T637"/>
<dbReference type="EMBL" id="BJXR01000034">
    <property type="protein sequence ID" value="GEN09625.1"/>
    <property type="molecule type" value="Genomic_DNA"/>
</dbReference>
<dbReference type="OrthoDB" id="9930637at2"/>
<dbReference type="Proteomes" id="UP000321514">
    <property type="component" value="Unassembled WGS sequence"/>
</dbReference>
<proteinExistence type="predicted"/>
<gene>
    <name evidence="1" type="ORF">MFU01_46620</name>
    <name evidence="2" type="ORF">SAMN05443572_109277</name>
</gene>
<dbReference type="EMBL" id="FOIB01000009">
    <property type="protein sequence ID" value="SEU33363.1"/>
    <property type="molecule type" value="Genomic_DNA"/>
</dbReference>